<accession>A0A7Z0QUL4</accession>
<dbReference type="RefSeq" id="WP_180546351.1">
    <property type="nucleotide sequence ID" value="NZ_JACCJZ010000020.1"/>
</dbReference>
<comment type="similarity">
    <text evidence="1">Belongs to the SlyX family.</text>
</comment>
<reference evidence="3 4" key="1">
    <citation type="submission" date="2020-07" db="EMBL/GenBank/DDBJ databases">
        <title>isolation of Luteimonas sp. SJ-16.</title>
        <authorList>
            <person name="Huang X.-X."/>
            <person name="Xu L."/>
            <person name="Sun J.-Q."/>
        </authorList>
    </citation>
    <scope>NUCLEOTIDE SEQUENCE [LARGE SCALE GENOMIC DNA]</scope>
    <source>
        <strain evidence="3 4">SJ-16</strain>
    </source>
</reference>
<dbReference type="AlphaFoldDB" id="A0A7Z0QUL4"/>
<dbReference type="EMBL" id="JACCJZ010000020">
    <property type="protein sequence ID" value="NYZ64142.1"/>
    <property type="molecule type" value="Genomic_DNA"/>
</dbReference>
<organism evidence="3 4">
    <name type="scientific">Luteimonas deserti</name>
    <dbReference type="NCBI Taxonomy" id="2752306"/>
    <lineage>
        <taxon>Bacteria</taxon>
        <taxon>Pseudomonadati</taxon>
        <taxon>Pseudomonadota</taxon>
        <taxon>Gammaproteobacteria</taxon>
        <taxon>Lysobacterales</taxon>
        <taxon>Lysobacteraceae</taxon>
        <taxon>Luteimonas</taxon>
    </lineage>
</organism>
<dbReference type="HAMAP" id="MF_00715">
    <property type="entry name" value="SlyX"/>
    <property type="match status" value="1"/>
</dbReference>
<keyword evidence="4" id="KW-1185">Reference proteome</keyword>
<gene>
    <name evidence="1" type="primary">slyX</name>
    <name evidence="3" type="ORF">H0E82_15490</name>
</gene>
<comment type="caution">
    <text evidence="3">The sequence shown here is derived from an EMBL/GenBank/DDBJ whole genome shotgun (WGS) entry which is preliminary data.</text>
</comment>
<evidence type="ECO:0000256" key="1">
    <source>
        <dbReference type="HAMAP-Rule" id="MF_00715"/>
    </source>
</evidence>
<name>A0A7Z0QUL4_9GAMM</name>
<evidence type="ECO:0000313" key="3">
    <source>
        <dbReference type="EMBL" id="NYZ64142.1"/>
    </source>
</evidence>
<evidence type="ECO:0000256" key="2">
    <source>
        <dbReference type="SAM" id="Coils"/>
    </source>
</evidence>
<dbReference type="InterPro" id="IPR007236">
    <property type="entry name" value="SlyX"/>
</dbReference>
<dbReference type="Proteomes" id="UP000589896">
    <property type="component" value="Unassembled WGS sequence"/>
</dbReference>
<dbReference type="Pfam" id="PF04102">
    <property type="entry name" value="SlyX"/>
    <property type="match status" value="1"/>
</dbReference>
<sequence>MTPDDAHTVLEARITELETRLAFQEDTLAQLNDALSEARRELGAQTGLLRRVMDDLRQARTVQFPDAADEPPPPHY</sequence>
<proteinExistence type="inferred from homology"/>
<feature type="coiled-coil region" evidence="2">
    <location>
        <begin position="7"/>
        <end position="41"/>
    </location>
</feature>
<dbReference type="PANTHER" id="PTHR36508">
    <property type="entry name" value="PROTEIN SLYX"/>
    <property type="match status" value="1"/>
</dbReference>
<evidence type="ECO:0000313" key="4">
    <source>
        <dbReference type="Proteomes" id="UP000589896"/>
    </source>
</evidence>
<dbReference type="PANTHER" id="PTHR36508:SF1">
    <property type="entry name" value="PROTEIN SLYX"/>
    <property type="match status" value="1"/>
</dbReference>
<keyword evidence="2" id="KW-0175">Coiled coil</keyword>
<protein>
    <recommendedName>
        <fullName evidence="1">Protein SlyX homolog</fullName>
    </recommendedName>
</protein>
<dbReference type="Gene3D" id="1.20.5.300">
    <property type="match status" value="1"/>
</dbReference>